<dbReference type="InParanoid" id="A0A543AVV2"/>
<dbReference type="RefSeq" id="WP_142038532.1">
    <property type="nucleotide sequence ID" value="NZ_JBHTGS010000001.1"/>
</dbReference>
<evidence type="ECO:0000313" key="2">
    <source>
        <dbReference type="EMBL" id="TQL76718.1"/>
    </source>
</evidence>
<keyword evidence="1" id="KW-0812">Transmembrane</keyword>
<feature type="transmembrane region" description="Helical" evidence="1">
    <location>
        <begin position="131"/>
        <end position="155"/>
    </location>
</feature>
<evidence type="ECO:0008006" key="4">
    <source>
        <dbReference type="Google" id="ProtNLM"/>
    </source>
</evidence>
<dbReference type="OrthoDB" id="3745966at2"/>
<organism evidence="2 3">
    <name type="scientific">Stackebrandtia endophytica</name>
    <dbReference type="NCBI Taxonomy" id="1496996"/>
    <lineage>
        <taxon>Bacteria</taxon>
        <taxon>Bacillati</taxon>
        <taxon>Actinomycetota</taxon>
        <taxon>Actinomycetes</taxon>
        <taxon>Glycomycetales</taxon>
        <taxon>Glycomycetaceae</taxon>
        <taxon>Stackebrandtia</taxon>
    </lineage>
</organism>
<comment type="caution">
    <text evidence="2">The sequence shown here is derived from an EMBL/GenBank/DDBJ whole genome shotgun (WGS) entry which is preliminary data.</text>
</comment>
<reference evidence="2 3" key="1">
    <citation type="submission" date="2019-06" db="EMBL/GenBank/DDBJ databases">
        <title>Sequencing the genomes of 1000 actinobacteria strains.</title>
        <authorList>
            <person name="Klenk H.-P."/>
        </authorList>
    </citation>
    <scope>NUCLEOTIDE SEQUENCE [LARGE SCALE GENOMIC DNA]</scope>
    <source>
        <strain evidence="2 3">DSM 45928</strain>
    </source>
</reference>
<keyword evidence="1" id="KW-0472">Membrane</keyword>
<dbReference type="Proteomes" id="UP000317043">
    <property type="component" value="Unassembled WGS sequence"/>
</dbReference>
<proteinExistence type="predicted"/>
<feature type="transmembrane region" description="Helical" evidence="1">
    <location>
        <begin position="95"/>
        <end position="119"/>
    </location>
</feature>
<dbReference type="EMBL" id="VFOW01000001">
    <property type="protein sequence ID" value="TQL76718.1"/>
    <property type="molecule type" value="Genomic_DNA"/>
</dbReference>
<feature type="transmembrane region" description="Helical" evidence="1">
    <location>
        <begin position="21"/>
        <end position="38"/>
    </location>
</feature>
<dbReference type="AlphaFoldDB" id="A0A543AVV2"/>
<feature type="transmembrane region" description="Helical" evidence="1">
    <location>
        <begin position="162"/>
        <end position="181"/>
    </location>
</feature>
<feature type="transmembrane region" description="Helical" evidence="1">
    <location>
        <begin position="214"/>
        <end position="236"/>
    </location>
</feature>
<name>A0A543AVV2_9ACTN</name>
<feature type="transmembrane region" description="Helical" evidence="1">
    <location>
        <begin position="50"/>
        <end position="74"/>
    </location>
</feature>
<sequence>MTRLRQIDAFIRADLIGLIRYWYASLLSVGMTLFYYSVFAGNVEGPGIDYITYTFVGLAVLAASVFKFAGQIAGERSMDWFMFVRTTPAPLWTRFAAYTLVSLLLGFISAFGIITVGKIFFGFEFGTPDLIALPVIVLFGTMIFVPVGIGIGYGFHPRVAPVIASVVYLFSALGSGLFTAGQSPLNNPALEQWLPLTVTQRFSAALVAGEGVELAAPLGMAVGWATVALIVATIAYRRDEGERFS</sequence>
<evidence type="ECO:0000313" key="3">
    <source>
        <dbReference type="Proteomes" id="UP000317043"/>
    </source>
</evidence>
<keyword evidence="1" id="KW-1133">Transmembrane helix</keyword>
<protein>
    <recommendedName>
        <fullName evidence="4">ABC-2 type transport system permease protein</fullName>
    </recommendedName>
</protein>
<keyword evidence="3" id="KW-1185">Reference proteome</keyword>
<accession>A0A543AVV2</accession>
<evidence type="ECO:0000256" key="1">
    <source>
        <dbReference type="SAM" id="Phobius"/>
    </source>
</evidence>
<gene>
    <name evidence="2" type="ORF">FB566_2253</name>
</gene>